<evidence type="ECO:0000256" key="1">
    <source>
        <dbReference type="SAM" id="MobiDB-lite"/>
    </source>
</evidence>
<dbReference type="AlphaFoldDB" id="A0A1I4PM70"/>
<dbReference type="OrthoDB" id="7848123at2"/>
<evidence type="ECO:0000313" key="3">
    <source>
        <dbReference type="Proteomes" id="UP000199556"/>
    </source>
</evidence>
<feature type="region of interest" description="Disordered" evidence="1">
    <location>
        <begin position="40"/>
        <end position="62"/>
    </location>
</feature>
<evidence type="ECO:0000313" key="2">
    <source>
        <dbReference type="EMBL" id="SFM28838.1"/>
    </source>
</evidence>
<sequence length="163" mass="17409">MNAPESNPRARRWRTPLLVGAALLLALVLGLSLLGRNATAPPRGAPAGETAGSGSGQQPTPETVLHLRTESRPGGYVAVIDADTGKVLRELDPTGDGFMRTVLRILPMDREQESDTPLRLVRWSDGTLTLEDPVTGTRYEDLQAFGSTNADAFEGLFKAARGS</sequence>
<organism evidence="2 3">
    <name type="scientific">Ectothiorhodospira mobilis</name>
    <dbReference type="NCBI Taxonomy" id="195064"/>
    <lineage>
        <taxon>Bacteria</taxon>
        <taxon>Pseudomonadati</taxon>
        <taxon>Pseudomonadota</taxon>
        <taxon>Gammaproteobacteria</taxon>
        <taxon>Chromatiales</taxon>
        <taxon>Ectothiorhodospiraceae</taxon>
        <taxon>Ectothiorhodospira</taxon>
    </lineage>
</organism>
<reference evidence="2 3" key="1">
    <citation type="submission" date="2016-10" db="EMBL/GenBank/DDBJ databases">
        <authorList>
            <person name="de Groot N.N."/>
        </authorList>
    </citation>
    <scope>NUCLEOTIDE SEQUENCE [LARGE SCALE GENOMIC DNA]</scope>
    <source>
        <strain evidence="2 3">DSM 4180</strain>
    </source>
</reference>
<proteinExistence type="predicted"/>
<keyword evidence="3" id="KW-1185">Reference proteome</keyword>
<dbReference type="NCBIfam" id="TIGR03054">
    <property type="entry name" value="photo_alph_chp1"/>
    <property type="match status" value="1"/>
</dbReference>
<protein>
    <submittedName>
        <fullName evidence="2">Putative photosynthetic complex assembly protein</fullName>
    </submittedName>
</protein>
<dbReference type="RefSeq" id="WP_090483472.1">
    <property type="nucleotide sequence ID" value="NZ_FOUO01000002.1"/>
</dbReference>
<dbReference type="InterPro" id="IPR017495">
    <property type="entry name" value="PuhC"/>
</dbReference>
<name>A0A1I4PM70_ECTMO</name>
<dbReference type="EMBL" id="FOUO01000002">
    <property type="protein sequence ID" value="SFM28838.1"/>
    <property type="molecule type" value="Genomic_DNA"/>
</dbReference>
<gene>
    <name evidence="2" type="ORF">SAMN05421721_10247</name>
</gene>
<accession>A0A1I4PM70</accession>
<dbReference type="Proteomes" id="UP000199556">
    <property type="component" value="Unassembled WGS sequence"/>
</dbReference>
<dbReference type="STRING" id="195064.SAMN05421721_10247"/>